<keyword evidence="5 6" id="KW-0472">Membrane</keyword>
<feature type="transmembrane region" description="Helical" evidence="6">
    <location>
        <begin position="400"/>
        <end position="419"/>
    </location>
</feature>
<feature type="transmembrane region" description="Helical" evidence="6">
    <location>
        <begin position="12"/>
        <end position="34"/>
    </location>
</feature>
<sequence length="435" mass="46489">MSSQRTDRTTVAAWASWDWGSAAFNAVMVTFIYSVYLTESVGADIGGSIPASSWYGWAMAAAGIIIAVVAPVQGRRADAKGRRRWSMAMWTLVVVALMASLFFIENEPAWFWPGIVIMAIGAVAFEFAEVSYFAMLRQVSTPDNVGRVSGIGWSAGYFGGIFLLLICYVGFIAGEGGAFGLSTADGMNVRVVALVAAAWFLLFALPTFFRVPEIDPDADIDASYAQSYRRLFGELRQLWREDPRSIKFLVAQAVFRDGLAGVFTFGAILAVTVYGLSPADVLLFGIAANVVSALGALGAGFLDDRIGPRPVILWSLGLMVVTSLALLFVDGPAWFWPLGLTLCLFVGPAQSAARSYLARIAPEGREGQMFGLYVTTGRAVSWMAPAAFAALVAIFGTDRAGIGGIALVLVVGMILFALVPKEAEHPAVEVAQART</sequence>
<comment type="caution">
    <text evidence="8">The sequence shown here is derived from an EMBL/GenBank/DDBJ whole genome shotgun (WGS) entry which is preliminary data.</text>
</comment>
<dbReference type="SUPFAM" id="SSF103473">
    <property type="entry name" value="MFS general substrate transporter"/>
    <property type="match status" value="1"/>
</dbReference>
<evidence type="ECO:0000259" key="7">
    <source>
        <dbReference type="PROSITE" id="PS50850"/>
    </source>
</evidence>
<keyword evidence="9" id="KW-1185">Reference proteome</keyword>
<feature type="transmembrane region" description="Helical" evidence="6">
    <location>
        <begin position="311"/>
        <end position="329"/>
    </location>
</feature>
<keyword evidence="3 6" id="KW-0812">Transmembrane</keyword>
<dbReference type="PROSITE" id="PS50850">
    <property type="entry name" value="MFS"/>
    <property type="match status" value="1"/>
</dbReference>
<dbReference type="Proteomes" id="UP001558353">
    <property type="component" value="Unassembled WGS sequence"/>
</dbReference>
<evidence type="ECO:0000256" key="4">
    <source>
        <dbReference type="ARBA" id="ARBA00022989"/>
    </source>
</evidence>
<feature type="transmembrane region" description="Helical" evidence="6">
    <location>
        <begin position="254"/>
        <end position="276"/>
    </location>
</feature>
<feature type="transmembrane region" description="Helical" evidence="6">
    <location>
        <begin position="110"/>
        <end position="136"/>
    </location>
</feature>
<keyword evidence="4 6" id="KW-1133">Transmembrane helix</keyword>
<feature type="transmembrane region" description="Helical" evidence="6">
    <location>
        <begin position="54"/>
        <end position="73"/>
    </location>
</feature>
<evidence type="ECO:0000313" key="8">
    <source>
        <dbReference type="EMBL" id="MEX3529209.1"/>
    </source>
</evidence>
<feature type="transmembrane region" description="Helical" evidence="6">
    <location>
        <begin position="191"/>
        <end position="209"/>
    </location>
</feature>
<evidence type="ECO:0000256" key="3">
    <source>
        <dbReference type="ARBA" id="ARBA00022692"/>
    </source>
</evidence>
<dbReference type="PANTHER" id="PTHR23519">
    <property type="entry name" value="AUTOPHAGY-RELATED PROTEIN 22"/>
    <property type="match status" value="1"/>
</dbReference>
<name>A0ABV3UXE0_9CORY</name>
<comment type="subcellular location">
    <subcellularLocation>
        <location evidence="1">Cell membrane</location>
        <topology evidence="1">Multi-pass membrane protein</topology>
    </subcellularLocation>
</comment>
<dbReference type="Pfam" id="PF11700">
    <property type="entry name" value="ATG22"/>
    <property type="match status" value="1"/>
</dbReference>
<gene>
    <name evidence="8" type="ORF">VVR64_09105</name>
</gene>
<dbReference type="Gene3D" id="1.20.1250.20">
    <property type="entry name" value="MFS general substrate transporter like domains"/>
    <property type="match status" value="1"/>
</dbReference>
<evidence type="ECO:0000256" key="2">
    <source>
        <dbReference type="ARBA" id="ARBA00022448"/>
    </source>
</evidence>
<dbReference type="RefSeq" id="WP_368522728.1">
    <property type="nucleotide sequence ID" value="NZ_JAYWMA010000009.1"/>
</dbReference>
<feature type="transmembrane region" description="Helical" evidence="6">
    <location>
        <begin position="282"/>
        <end position="302"/>
    </location>
</feature>
<feature type="transmembrane region" description="Helical" evidence="6">
    <location>
        <begin position="335"/>
        <end position="357"/>
    </location>
</feature>
<organism evidence="8 9">
    <name type="scientific">Corynebacterium xerosis</name>
    <dbReference type="NCBI Taxonomy" id="1725"/>
    <lineage>
        <taxon>Bacteria</taxon>
        <taxon>Bacillati</taxon>
        <taxon>Actinomycetota</taxon>
        <taxon>Actinomycetes</taxon>
        <taxon>Mycobacteriales</taxon>
        <taxon>Corynebacteriaceae</taxon>
        <taxon>Corynebacterium</taxon>
    </lineage>
</organism>
<feature type="domain" description="Major facilitator superfamily (MFS) profile" evidence="7">
    <location>
        <begin position="1"/>
        <end position="424"/>
    </location>
</feature>
<dbReference type="InterPro" id="IPR020846">
    <property type="entry name" value="MFS_dom"/>
</dbReference>
<dbReference type="InterPro" id="IPR050495">
    <property type="entry name" value="ATG22/LtaA_families"/>
</dbReference>
<dbReference type="InterPro" id="IPR036259">
    <property type="entry name" value="MFS_trans_sf"/>
</dbReference>
<evidence type="ECO:0000256" key="5">
    <source>
        <dbReference type="ARBA" id="ARBA00023136"/>
    </source>
</evidence>
<proteinExistence type="predicted"/>
<reference evidence="8 9" key="1">
    <citation type="journal article" date="2024" name="Fungal Genet. Biol.">
        <title>The porcine skin microbiome exhibits broad fungal antagonism.</title>
        <authorList>
            <person name="De La Cruz K.F."/>
            <person name="Townsend E.C."/>
            <person name="Alex Cheong J.Z."/>
            <person name="Salamzade R."/>
            <person name="Liu A."/>
            <person name="Sandstrom S."/>
            <person name="Davila E."/>
            <person name="Huang L."/>
            <person name="Xu K.H."/>
            <person name="Wu S.Y."/>
            <person name="Meudt J.J."/>
            <person name="Shanmuganayagam D."/>
            <person name="Gibson A.L.F."/>
            <person name="Kalan L.R."/>
        </authorList>
    </citation>
    <scope>NUCLEOTIDE SEQUENCE [LARGE SCALE GENOMIC DNA]</scope>
    <source>
        <strain evidence="8 9">LK2569</strain>
    </source>
</reference>
<dbReference type="PANTHER" id="PTHR23519:SF1">
    <property type="entry name" value="AUTOPHAGY-RELATED PROTEIN 22"/>
    <property type="match status" value="1"/>
</dbReference>
<feature type="transmembrane region" description="Helical" evidence="6">
    <location>
        <begin position="85"/>
        <end position="104"/>
    </location>
</feature>
<evidence type="ECO:0000256" key="6">
    <source>
        <dbReference type="SAM" id="Phobius"/>
    </source>
</evidence>
<dbReference type="InterPro" id="IPR024671">
    <property type="entry name" value="Atg22-like"/>
</dbReference>
<accession>A0ABV3UXE0</accession>
<protein>
    <submittedName>
        <fullName evidence="8">MFS transporter</fullName>
    </submittedName>
</protein>
<evidence type="ECO:0000313" key="9">
    <source>
        <dbReference type="Proteomes" id="UP001558353"/>
    </source>
</evidence>
<keyword evidence="2" id="KW-0813">Transport</keyword>
<feature type="transmembrane region" description="Helical" evidence="6">
    <location>
        <begin position="369"/>
        <end position="394"/>
    </location>
</feature>
<dbReference type="EMBL" id="JAYWMA010000009">
    <property type="protein sequence ID" value="MEX3529209.1"/>
    <property type="molecule type" value="Genomic_DNA"/>
</dbReference>
<feature type="transmembrane region" description="Helical" evidence="6">
    <location>
        <begin position="148"/>
        <end position="171"/>
    </location>
</feature>
<evidence type="ECO:0000256" key="1">
    <source>
        <dbReference type="ARBA" id="ARBA00004651"/>
    </source>
</evidence>